<feature type="non-terminal residue" evidence="2">
    <location>
        <position position="33"/>
    </location>
</feature>
<dbReference type="EMBL" id="LXQA010474006">
    <property type="protein sequence ID" value="MCI54086.1"/>
    <property type="molecule type" value="Genomic_DNA"/>
</dbReference>
<keyword evidence="1" id="KW-1133">Transmembrane helix</keyword>
<keyword evidence="1" id="KW-0472">Membrane</keyword>
<evidence type="ECO:0000313" key="3">
    <source>
        <dbReference type="Proteomes" id="UP000265520"/>
    </source>
</evidence>
<dbReference type="AlphaFoldDB" id="A0A392T1P7"/>
<keyword evidence="3" id="KW-1185">Reference proteome</keyword>
<proteinExistence type="predicted"/>
<dbReference type="Proteomes" id="UP000265520">
    <property type="component" value="Unassembled WGS sequence"/>
</dbReference>
<keyword evidence="1" id="KW-0812">Transmembrane</keyword>
<accession>A0A392T1P7</accession>
<evidence type="ECO:0000256" key="1">
    <source>
        <dbReference type="SAM" id="Phobius"/>
    </source>
</evidence>
<feature type="transmembrane region" description="Helical" evidence="1">
    <location>
        <begin position="6"/>
        <end position="26"/>
    </location>
</feature>
<organism evidence="2 3">
    <name type="scientific">Trifolium medium</name>
    <dbReference type="NCBI Taxonomy" id="97028"/>
    <lineage>
        <taxon>Eukaryota</taxon>
        <taxon>Viridiplantae</taxon>
        <taxon>Streptophyta</taxon>
        <taxon>Embryophyta</taxon>
        <taxon>Tracheophyta</taxon>
        <taxon>Spermatophyta</taxon>
        <taxon>Magnoliopsida</taxon>
        <taxon>eudicotyledons</taxon>
        <taxon>Gunneridae</taxon>
        <taxon>Pentapetalae</taxon>
        <taxon>rosids</taxon>
        <taxon>fabids</taxon>
        <taxon>Fabales</taxon>
        <taxon>Fabaceae</taxon>
        <taxon>Papilionoideae</taxon>
        <taxon>50 kb inversion clade</taxon>
        <taxon>NPAAA clade</taxon>
        <taxon>Hologalegina</taxon>
        <taxon>IRL clade</taxon>
        <taxon>Trifolieae</taxon>
        <taxon>Trifolium</taxon>
    </lineage>
</organism>
<protein>
    <submittedName>
        <fullName evidence="2">Uncharacterized protein</fullName>
    </submittedName>
</protein>
<reference evidence="2 3" key="1">
    <citation type="journal article" date="2018" name="Front. Plant Sci.">
        <title>Red Clover (Trifolium pratense) and Zigzag Clover (T. medium) - A Picture of Genomic Similarities and Differences.</title>
        <authorList>
            <person name="Dluhosova J."/>
            <person name="Istvanek J."/>
            <person name="Nedelnik J."/>
            <person name="Repkova J."/>
        </authorList>
    </citation>
    <scope>NUCLEOTIDE SEQUENCE [LARGE SCALE GENOMIC DNA]</scope>
    <source>
        <strain evidence="3">cv. 10/8</strain>
        <tissue evidence="2">Leaf</tissue>
    </source>
</reference>
<evidence type="ECO:0000313" key="2">
    <source>
        <dbReference type="EMBL" id="MCI54086.1"/>
    </source>
</evidence>
<comment type="caution">
    <text evidence="2">The sequence shown here is derived from an EMBL/GenBank/DDBJ whole genome shotgun (WGS) entry which is preliminary data.</text>
</comment>
<sequence length="33" mass="3412">MVFTTAITLFSGVIAGVAAYLVGWVLKNIAGVE</sequence>
<name>A0A392T1P7_9FABA</name>